<keyword evidence="9" id="KW-1185">Reference proteome</keyword>
<accession>A0A2T0QCK6</accession>
<evidence type="ECO:0000256" key="4">
    <source>
        <dbReference type="ARBA" id="ARBA00022695"/>
    </source>
</evidence>
<comment type="caution">
    <text evidence="8">The sequence shown here is derived from an EMBL/GenBank/DDBJ whole genome shotgun (WGS) entry which is preliminary data.</text>
</comment>
<evidence type="ECO:0000256" key="3">
    <source>
        <dbReference type="ARBA" id="ARBA00022679"/>
    </source>
</evidence>
<keyword evidence="1 6" id="KW-1277">Toxin-antitoxin system</keyword>
<evidence type="ECO:0000259" key="7">
    <source>
        <dbReference type="PROSITE" id="PS52018"/>
    </source>
</evidence>
<protein>
    <submittedName>
        <fullName evidence="8">Uncharacterized protein DUF4433</fullName>
    </submittedName>
</protein>
<dbReference type="AlphaFoldDB" id="A0A2T0QCK6"/>
<reference evidence="8 9" key="1">
    <citation type="submission" date="2018-03" db="EMBL/GenBank/DDBJ databases">
        <title>Genomic Encyclopedia of Archaeal and Bacterial Type Strains, Phase II (KMG-II): from individual species to whole genera.</title>
        <authorList>
            <person name="Goeker M."/>
        </authorList>
    </citation>
    <scope>NUCLEOTIDE SEQUENCE [LARGE SCALE GENOMIC DNA]</scope>
    <source>
        <strain evidence="8 9">DSM 45601</strain>
    </source>
</reference>
<comment type="caution">
    <text evidence="6">Lacks conserved residue(s) required for the propagation of feature annotation.</text>
</comment>
<dbReference type="GO" id="GO:0016779">
    <property type="term" value="F:nucleotidyltransferase activity"/>
    <property type="evidence" value="ECO:0007669"/>
    <property type="project" value="UniProtKB-KW"/>
</dbReference>
<dbReference type="Proteomes" id="UP000237846">
    <property type="component" value="Unassembled WGS sequence"/>
</dbReference>
<dbReference type="Pfam" id="PF14487">
    <property type="entry name" value="DarT"/>
    <property type="match status" value="1"/>
</dbReference>
<evidence type="ECO:0000256" key="5">
    <source>
        <dbReference type="ARBA" id="ARBA00023125"/>
    </source>
</evidence>
<name>A0A2T0QCK6_9ACTN</name>
<keyword evidence="4" id="KW-0548">Nucleotidyltransferase</keyword>
<dbReference type="GO" id="GO:0016757">
    <property type="term" value="F:glycosyltransferase activity"/>
    <property type="evidence" value="ECO:0007669"/>
    <property type="project" value="UniProtKB-KW"/>
</dbReference>
<keyword evidence="3" id="KW-0808">Transferase</keyword>
<feature type="domain" description="DarT" evidence="7">
    <location>
        <begin position="7"/>
        <end position="137"/>
    </location>
</feature>
<gene>
    <name evidence="8" type="ORF">CLV72_101233</name>
</gene>
<sequence>MMDIENPWLLHFTHVQNLPGIIAQGLLAGSREPDISIDCGEPDIKQRRRHRDVPIEPFGVVADYVPFYFAARSPMLRRIHGGGVRGYEHGQEPLVYLVTRLSRVISLGTPWVATDRNAALATARYTSAAMDIPTHID</sequence>
<dbReference type="PROSITE" id="PS52018">
    <property type="entry name" value="DART"/>
    <property type="match status" value="1"/>
</dbReference>
<comment type="similarity">
    <text evidence="6">Belongs to the DarT ADP-ribosyltransferase family.</text>
</comment>
<dbReference type="GO" id="GO:0003677">
    <property type="term" value="F:DNA binding"/>
    <property type="evidence" value="ECO:0007669"/>
    <property type="project" value="UniProtKB-UniRule"/>
</dbReference>
<dbReference type="EMBL" id="PVZC01000001">
    <property type="protein sequence ID" value="PRY01649.1"/>
    <property type="molecule type" value="Genomic_DNA"/>
</dbReference>
<keyword evidence="2" id="KW-0328">Glycosyltransferase</keyword>
<evidence type="ECO:0000313" key="9">
    <source>
        <dbReference type="Proteomes" id="UP000237846"/>
    </source>
</evidence>
<organism evidence="8 9">
    <name type="scientific">Allonocardiopsis opalescens</name>
    <dbReference type="NCBI Taxonomy" id="1144618"/>
    <lineage>
        <taxon>Bacteria</taxon>
        <taxon>Bacillati</taxon>
        <taxon>Actinomycetota</taxon>
        <taxon>Actinomycetes</taxon>
        <taxon>Streptosporangiales</taxon>
        <taxon>Allonocardiopsis</taxon>
    </lineage>
</organism>
<proteinExistence type="inferred from homology"/>
<evidence type="ECO:0000313" key="8">
    <source>
        <dbReference type="EMBL" id="PRY01649.1"/>
    </source>
</evidence>
<evidence type="ECO:0000256" key="1">
    <source>
        <dbReference type="ARBA" id="ARBA00022649"/>
    </source>
</evidence>
<dbReference type="InterPro" id="IPR029494">
    <property type="entry name" value="DarT"/>
</dbReference>
<evidence type="ECO:0000256" key="6">
    <source>
        <dbReference type="PROSITE-ProRule" id="PRU01362"/>
    </source>
</evidence>
<evidence type="ECO:0000256" key="2">
    <source>
        <dbReference type="ARBA" id="ARBA00022676"/>
    </source>
</evidence>
<dbReference type="OrthoDB" id="9813972at2"/>
<keyword evidence="5 6" id="KW-0238">DNA-binding</keyword>